<dbReference type="AlphaFoldDB" id="A0A9N7VQG9"/>
<dbReference type="Proteomes" id="UP001153269">
    <property type="component" value="Unassembled WGS sequence"/>
</dbReference>
<dbReference type="EMBL" id="CADEAL010004131">
    <property type="protein sequence ID" value="CAB1452500.1"/>
    <property type="molecule type" value="Genomic_DNA"/>
</dbReference>
<comment type="caution">
    <text evidence="2">The sequence shown here is derived from an EMBL/GenBank/DDBJ whole genome shotgun (WGS) entry which is preliminary data.</text>
</comment>
<sequence>MKAVHALLSGAHAKHHYSIALLPSVTQACHCSVALISLRLLDEPSEFGADLKNNEVDVLFYRLNNEVVCFREQTSSPPPPPPPPPPPLYHKDTIPHSSPSSLMEMIYA</sequence>
<feature type="compositionally biased region" description="Pro residues" evidence="1">
    <location>
        <begin position="76"/>
        <end position="88"/>
    </location>
</feature>
<keyword evidence="3" id="KW-1185">Reference proteome</keyword>
<gene>
    <name evidence="2" type="ORF">PLEPLA_LOCUS40250</name>
</gene>
<proteinExistence type="predicted"/>
<protein>
    <submittedName>
        <fullName evidence="2">Uncharacterized protein</fullName>
    </submittedName>
</protein>
<accession>A0A9N7VQG9</accession>
<evidence type="ECO:0000256" key="1">
    <source>
        <dbReference type="SAM" id="MobiDB-lite"/>
    </source>
</evidence>
<evidence type="ECO:0000313" key="3">
    <source>
        <dbReference type="Proteomes" id="UP001153269"/>
    </source>
</evidence>
<name>A0A9N7VQG9_PLEPL</name>
<evidence type="ECO:0000313" key="2">
    <source>
        <dbReference type="EMBL" id="CAB1452500.1"/>
    </source>
</evidence>
<dbReference type="PROSITE" id="PS51257">
    <property type="entry name" value="PROKAR_LIPOPROTEIN"/>
    <property type="match status" value="1"/>
</dbReference>
<reference evidence="2" key="1">
    <citation type="submission" date="2020-03" db="EMBL/GenBank/DDBJ databases">
        <authorList>
            <person name="Weist P."/>
        </authorList>
    </citation>
    <scope>NUCLEOTIDE SEQUENCE</scope>
</reference>
<feature type="region of interest" description="Disordered" evidence="1">
    <location>
        <begin position="71"/>
        <end position="108"/>
    </location>
</feature>
<organism evidence="2 3">
    <name type="scientific">Pleuronectes platessa</name>
    <name type="common">European plaice</name>
    <dbReference type="NCBI Taxonomy" id="8262"/>
    <lineage>
        <taxon>Eukaryota</taxon>
        <taxon>Metazoa</taxon>
        <taxon>Chordata</taxon>
        <taxon>Craniata</taxon>
        <taxon>Vertebrata</taxon>
        <taxon>Euteleostomi</taxon>
        <taxon>Actinopterygii</taxon>
        <taxon>Neopterygii</taxon>
        <taxon>Teleostei</taxon>
        <taxon>Neoteleostei</taxon>
        <taxon>Acanthomorphata</taxon>
        <taxon>Carangaria</taxon>
        <taxon>Pleuronectiformes</taxon>
        <taxon>Pleuronectoidei</taxon>
        <taxon>Pleuronectidae</taxon>
        <taxon>Pleuronectes</taxon>
    </lineage>
</organism>